<feature type="compositionally biased region" description="Pro residues" evidence="1">
    <location>
        <begin position="9"/>
        <end position="21"/>
    </location>
</feature>
<organism evidence="2 3">
    <name type="scientific">Petrolisthes cinctipes</name>
    <name type="common">Flat porcelain crab</name>
    <dbReference type="NCBI Taxonomy" id="88211"/>
    <lineage>
        <taxon>Eukaryota</taxon>
        <taxon>Metazoa</taxon>
        <taxon>Ecdysozoa</taxon>
        <taxon>Arthropoda</taxon>
        <taxon>Crustacea</taxon>
        <taxon>Multicrustacea</taxon>
        <taxon>Malacostraca</taxon>
        <taxon>Eumalacostraca</taxon>
        <taxon>Eucarida</taxon>
        <taxon>Decapoda</taxon>
        <taxon>Pleocyemata</taxon>
        <taxon>Anomura</taxon>
        <taxon>Galatheoidea</taxon>
        <taxon>Porcellanidae</taxon>
        <taxon>Petrolisthes</taxon>
    </lineage>
</organism>
<feature type="compositionally biased region" description="Polar residues" evidence="1">
    <location>
        <begin position="59"/>
        <end position="73"/>
    </location>
</feature>
<feature type="region of interest" description="Disordered" evidence="1">
    <location>
        <begin position="1"/>
        <end position="73"/>
    </location>
</feature>
<evidence type="ECO:0000313" key="3">
    <source>
        <dbReference type="Proteomes" id="UP001286313"/>
    </source>
</evidence>
<dbReference type="AlphaFoldDB" id="A0AAE1BPI2"/>
<dbReference type="EMBL" id="JAWQEG010006607">
    <property type="protein sequence ID" value="KAK3854360.1"/>
    <property type="molecule type" value="Genomic_DNA"/>
</dbReference>
<evidence type="ECO:0000256" key="1">
    <source>
        <dbReference type="SAM" id="MobiDB-lite"/>
    </source>
</evidence>
<dbReference type="Proteomes" id="UP001286313">
    <property type="component" value="Unassembled WGS sequence"/>
</dbReference>
<name>A0AAE1BPI2_PETCI</name>
<sequence length="73" mass="7655">MRPASSYVSPPPPTSPVPPSFPLHSSPPTSVTTSGVASSVEDSLALHSSPPRSIKKPHNYTSYTSTPARKSSH</sequence>
<protein>
    <submittedName>
        <fullName evidence="2">Uncharacterized protein</fullName>
    </submittedName>
</protein>
<reference evidence="2" key="1">
    <citation type="submission" date="2023-10" db="EMBL/GenBank/DDBJ databases">
        <title>Genome assemblies of two species of porcelain crab, Petrolisthes cinctipes and Petrolisthes manimaculis (Anomura: Porcellanidae).</title>
        <authorList>
            <person name="Angst P."/>
        </authorList>
    </citation>
    <scope>NUCLEOTIDE SEQUENCE</scope>
    <source>
        <strain evidence="2">PB745_01</strain>
        <tissue evidence="2">Gill</tissue>
    </source>
</reference>
<feature type="compositionally biased region" description="Low complexity" evidence="1">
    <location>
        <begin position="26"/>
        <end position="40"/>
    </location>
</feature>
<proteinExistence type="predicted"/>
<keyword evidence="3" id="KW-1185">Reference proteome</keyword>
<evidence type="ECO:0000313" key="2">
    <source>
        <dbReference type="EMBL" id="KAK3854360.1"/>
    </source>
</evidence>
<gene>
    <name evidence="2" type="ORF">Pcinc_039156</name>
</gene>
<accession>A0AAE1BPI2</accession>
<comment type="caution">
    <text evidence="2">The sequence shown here is derived from an EMBL/GenBank/DDBJ whole genome shotgun (WGS) entry which is preliminary data.</text>
</comment>